<dbReference type="PANTHER" id="PTHR45982">
    <property type="entry name" value="REGULATOR OF CHROMOSOME CONDENSATION"/>
    <property type="match status" value="1"/>
</dbReference>
<dbReference type="EMBL" id="CP093442">
    <property type="protein sequence ID" value="UOF00169.1"/>
    <property type="molecule type" value="Genomic_DNA"/>
</dbReference>
<keyword evidence="1" id="KW-0732">Signal</keyword>
<protein>
    <submittedName>
        <fullName evidence="2">Uncharacterized protein</fullName>
    </submittedName>
</protein>
<dbReference type="Gene3D" id="2.130.10.30">
    <property type="entry name" value="Regulator of chromosome condensation 1/beta-lactamase-inhibitor protein II"/>
    <property type="match status" value="3"/>
</dbReference>
<sequence>MGLFWFLLLLLALTTSCTTKNDLSLIFSDSNTPTFSLSLNNQQKYTANVAITAAVESEKEISEMAVHVGASCIDVWEPYAGSKALTLSNLEGEQFVSAKVRTVEGFESECVKQSIFLDKSGPTISGSLTLKATRSLLDVSPILNPPTISDSLSGVSKYEIKLVKTAGNVVLKNWTEKSKDQMFFDGLTLTDSDADTYFYMLKVTDNVGNVSEEKTSPTFIAGPIVTIIAGPAGDAFNTQNGMANFKVALSRSTTAEVTVGLKAISGSAIAGINFFFPDIVPQEIKIAPGATDAMGYFSILSSWIPGAVNNEDKSFELEVVNTANAISTLPKKTFTLRNTNRNLLGDLPKVPATGYKAVTGAKGHMCGLTTANKLECWGGNVYDNGKTVNQPLPSEVTGAVNISKLGDGYSYHTCYVNTLGDLYCFGTNSVGELGNNTTTSSAVPLKHPTLTNVKKVTTGINFTCVIDSNDKVQCWGLNTSGQVGKPNTTSAYLTPQLNTHITKAIDLYAGYGLVCAIDETAPGNRTVKCWGKNDSNAFSDTPTSITGIPSDIQSLSVQGSFSSNTRHGCGLTSAQRIFCWGSNYLYRRGTAASTAWSAANEVLLGGGVKATKIIAGPDSSCALGNDTYVYCWGHSIPSTSDNELVNTYVARKLTTLGGNITDIEVTEILSCATDTDTKLKCWGNNLYGEAATGVNGAVYRNISFPVGDLSVKYTQLASGFMSTCALREDKTVNCWGNNSDGQLGNGTRNNLLKPVTTLSISNIKKIVGLSFNYCALGENGRVYCWGANKTAQTGNGLSDGNEVLTPTEIPVTYAGNNAGLTAAIDVTVGYLHACAVQSDGVAKCWGNNADYQTSGTDNTLYYIYPQAVPLTSVETIAAGAAATCAVKVNVAVKEVYCWGSDSNGIVGSGASTRIPRLIASITTTKAVKLYVGYESACYIHDGETKCWGTRTANKSLPLNVAVNTVVNTPTVVPELAGATEMSLSFYSGCATLSTTVKCWGADISGLASSNPTVLNVPTNSYPWSYGVATSITIGSPLDVNMPVHACGITNLGDLKCWGMSLSGEGHDAFILKSPTPVMKQ</sequence>
<evidence type="ECO:0000313" key="3">
    <source>
        <dbReference type="Proteomes" id="UP000830116"/>
    </source>
</evidence>
<accession>A0ABY4C5R5</accession>
<keyword evidence="3" id="KW-1185">Reference proteome</keyword>
<feature type="signal peptide" evidence="1">
    <location>
        <begin position="1"/>
        <end position="20"/>
    </location>
</feature>
<dbReference type="PROSITE" id="PS50012">
    <property type="entry name" value="RCC1_3"/>
    <property type="match status" value="2"/>
</dbReference>
<dbReference type="InterPro" id="IPR009091">
    <property type="entry name" value="RCC1/BLIP-II"/>
</dbReference>
<dbReference type="PRINTS" id="PR00633">
    <property type="entry name" value="RCCNDNSATION"/>
</dbReference>
<dbReference type="PANTHER" id="PTHR45982:SF1">
    <property type="entry name" value="REGULATOR OF CHROMOSOME CONDENSATION"/>
    <property type="match status" value="1"/>
</dbReference>
<dbReference type="Pfam" id="PF13540">
    <property type="entry name" value="RCC1_2"/>
    <property type="match status" value="3"/>
</dbReference>
<dbReference type="SUPFAM" id="SSF50985">
    <property type="entry name" value="RCC1/BLIP-II"/>
    <property type="match status" value="3"/>
</dbReference>
<gene>
    <name evidence="2" type="ORF">MNR06_10695</name>
</gene>
<reference evidence="2" key="1">
    <citation type="submission" date="2022-03" db="EMBL/GenBank/DDBJ databases">
        <title>Genome Identification and Characterization of new species Bdellovibrio reynosense LBG001 sp. nov. from a Mexico soil sample.</title>
        <authorList>
            <person name="Camilli A."/>
            <person name="Ajao Y."/>
            <person name="Guo X."/>
        </authorList>
    </citation>
    <scope>NUCLEOTIDE SEQUENCE</scope>
    <source>
        <strain evidence="2">LBG001</strain>
    </source>
</reference>
<evidence type="ECO:0000313" key="2">
    <source>
        <dbReference type="EMBL" id="UOF00169.1"/>
    </source>
</evidence>
<dbReference type="InterPro" id="IPR051553">
    <property type="entry name" value="Ran_GTPase-activating"/>
</dbReference>
<evidence type="ECO:0000256" key="1">
    <source>
        <dbReference type="SAM" id="SignalP"/>
    </source>
</evidence>
<dbReference type="RefSeq" id="WP_243535872.1">
    <property type="nucleotide sequence ID" value="NZ_CP093442.1"/>
</dbReference>
<name>A0ABY4C5R5_9BACT</name>
<proteinExistence type="predicted"/>
<dbReference type="Proteomes" id="UP000830116">
    <property type="component" value="Chromosome"/>
</dbReference>
<organism evidence="2 3">
    <name type="scientific">Bdellovibrio reynosensis</name>
    <dbReference type="NCBI Taxonomy" id="2835041"/>
    <lineage>
        <taxon>Bacteria</taxon>
        <taxon>Pseudomonadati</taxon>
        <taxon>Bdellovibrionota</taxon>
        <taxon>Bdellovibrionia</taxon>
        <taxon>Bdellovibrionales</taxon>
        <taxon>Pseudobdellovibrionaceae</taxon>
        <taxon>Bdellovibrio</taxon>
    </lineage>
</organism>
<feature type="chain" id="PRO_5045228229" evidence="1">
    <location>
        <begin position="21"/>
        <end position="1080"/>
    </location>
</feature>
<dbReference type="InterPro" id="IPR000408">
    <property type="entry name" value="Reg_chr_condens"/>
</dbReference>